<evidence type="ECO:0000313" key="1">
    <source>
        <dbReference type="EMBL" id="ETN70588.1"/>
    </source>
</evidence>
<sequence>MHEVKTMCIHGIAVPFVYVGSVPNNRFSMLRISRNESTLIGFAARDAFDVGDESSLQVIHNVENTIVGIDRRSHCRIYRRCTILGTSA</sequence>
<reference evidence="2" key="1">
    <citation type="journal article" date="2014" name="Nat. Genet.">
        <title>Genome of the human hookworm Necator americanus.</title>
        <authorList>
            <person name="Tang Y.T."/>
            <person name="Gao X."/>
            <person name="Rosa B.A."/>
            <person name="Abubucker S."/>
            <person name="Hallsworth-Pepin K."/>
            <person name="Martin J."/>
            <person name="Tyagi R."/>
            <person name="Heizer E."/>
            <person name="Zhang X."/>
            <person name="Bhonagiri-Palsikar V."/>
            <person name="Minx P."/>
            <person name="Warren W.C."/>
            <person name="Wang Q."/>
            <person name="Zhan B."/>
            <person name="Hotez P.J."/>
            <person name="Sternberg P.W."/>
            <person name="Dougall A."/>
            <person name="Gaze S.T."/>
            <person name="Mulvenna J."/>
            <person name="Sotillo J."/>
            <person name="Ranganathan S."/>
            <person name="Rabelo E.M."/>
            <person name="Wilson R.K."/>
            <person name="Felgner P.L."/>
            <person name="Bethony J."/>
            <person name="Hawdon J.M."/>
            <person name="Gasser R.B."/>
            <person name="Loukas A."/>
            <person name="Mitreva M."/>
        </authorList>
    </citation>
    <scope>NUCLEOTIDE SEQUENCE [LARGE SCALE GENOMIC DNA]</scope>
</reference>
<dbReference type="Proteomes" id="UP000053676">
    <property type="component" value="Unassembled WGS sequence"/>
</dbReference>
<dbReference type="EMBL" id="KI668926">
    <property type="protein sequence ID" value="ETN70588.1"/>
    <property type="molecule type" value="Genomic_DNA"/>
</dbReference>
<evidence type="ECO:0000313" key="2">
    <source>
        <dbReference type="Proteomes" id="UP000053676"/>
    </source>
</evidence>
<protein>
    <submittedName>
        <fullName evidence="1">Uncharacterized protein</fullName>
    </submittedName>
</protein>
<gene>
    <name evidence="1" type="ORF">NECAME_04868</name>
</gene>
<dbReference type="KEGG" id="nai:NECAME_04868"/>
<proteinExistence type="predicted"/>
<dbReference type="OrthoDB" id="5903125at2759"/>
<dbReference type="AlphaFoldDB" id="W2SM20"/>
<organism evidence="1 2">
    <name type="scientific">Necator americanus</name>
    <name type="common">Human hookworm</name>
    <dbReference type="NCBI Taxonomy" id="51031"/>
    <lineage>
        <taxon>Eukaryota</taxon>
        <taxon>Metazoa</taxon>
        <taxon>Ecdysozoa</taxon>
        <taxon>Nematoda</taxon>
        <taxon>Chromadorea</taxon>
        <taxon>Rhabditida</taxon>
        <taxon>Rhabditina</taxon>
        <taxon>Rhabditomorpha</taxon>
        <taxon>Strongyloidea</taxon>
        <taxon>Ancylostomatidae</taxon>
        <taxon>Bunostominae</taxon>
        <taxon>Necator</taxon>
    </lineage>
</organism>
<keyword evidence="2" id="KW-1185">Reference proteome</keyword>
<name>W2SM20_NECAM</name>
<accession>W2SM20</accession>